<dbReference type="SUPFAM" id="SSF52833">
    <property type="entry name" value="Thioredoxin-like"/>
    <property type="match status" value="1"/>
</dbReference>
<evidence type="ECO:0000313" key="2">
    <source>
        <dbReference type="EMBL" id="SVD58543.1"/>
    </source>
</evidence>
<sequence>MVELEGIYNEFKKYNAELVAISMDSREDTLSLIRELGLSYHVLPDPTGKVVKKYDVYNLLGDGVATPSVFIVSGEKSVNWKYIGESISDRPDNETLLSQIRKTSAK</sequence>
<dbReference type="EMBL" id="UINC01160094">
    <property type="protein sequence ID" value="SVD58543.1"/>
    <property type="molecule type" value="Genomic_DNA"/>
</dbReference>
<dbReference type="AlphaFoldDB" id="A0A382WIC5"/>
<dbReference type="InterPro" id="IPR036249">
    <property type="entry name" value="Thioredoxin-like_sf"/>
</dbReference>
<dbReference type="GO" id="GO:0016209">
    <property type="term" value="F:antioxidant activity"/>
    <property type="evidence" value="ECO:0007669"/>
    <property type="project" value="InterPro"/>
</dbReference>
<evidence type="ECO:0000259" key="1">
    <source>
        <dbReference type="Pfam" id="PF00578"/>
    </source>
</evidence>
<dbReference type="Pfam" id="PF00578">
    <property type="entry name" value="AhpC-TSA"/>
    <property type="match status" value="1"/>
</dbReference>
<accession>A0A382WIC5</accession>
<dbReference type="GO" id="GO:0016491">
    <property type="term" value="F:oxidoreductase activity"/>
    <property type="evidence" value="ECO:0007669"/>
    <property type="project" value="InterPro"/>
</dbReference>
<organism evidence="2">
    <name type="scientific">marine metagenome</name>
    <dbReference type="NCBI Taxonomy" id="408172"/>
    <lineage>
        <taxon>unclassified sequences</taxon>
        <taxon>metagenomes</taxon>
        <taxon>ecological metagenomes</taxon>
    </lineage>
</organism>
<dbReference type="InterPro" id="IPR000866">
    <property type="entry name" value="AhpC/TSA"/>
</dbReference>
<reference evidence="2" key="1">
    <citation type="submission" date="2018-05" db="EMBL/GenBank/DDBJ databases">
        <authorList>
            <person name="Lanie J.A."/>
            <person name="Ng W.-L."/>
            <person name="Kazmierczak K.M."/>
            <person name="Andrzejewski T.M."/>
            <person name="Davidsen T.M."/>
            <person name="Wayne K.J."/>
            <person name="Tettelin H."/>
            <person name="Glass J.I."/>
            <person name="Rusch D."/>
            <person name="Podicherti R."/>
            <person name="Tsui H.-C.T."/>
            <person name="Winkler M.E."/>
        </authorList>
    </citation>
    <scope>NUCLEOTIDE SEQUENCE</scope>
</reference>
<name>A0A382WIC5_9ZZZZ</name>
<protein>
    <recommendedName>
        <fullName evidence="1">Alkyl hydroperoxide reductase subunit C/ Thiol specific antioxidant domain-containing protein</fullName>
    </recommendedName>
</protein>
<gene>
    <name evidence="2" type="ORF">METZ01_LOCUS411397</name>
</gene>
<dbReference type="Gene3D" id="3.40.30.10">
    <property type="entry name" value="Glutaredoxin"/>
    <property type="match status" value="1"/>
</dbReference>
<proteinExistence type="predicted"/>
<feature type="domain" description="Alkyl hydroperoxide reductase subunit C/ Thiol specific antioxidant" evidence="1">
    <location>
        <begin position="2"/>
        <end position="80"/>
    </location>
</feature>